<comment type="caution">
    <text evidence="5">The sequence shown here is derived from an EMBL/GenBank/DDBJ whole genome shotgun (WGS) entry which is preliminary data.</text>
</comment>
<feature type="transmembrane region" description="Helical" evidence="2">
    <location>
        <begin position="763"/>
        <end position="785"/>
    </location>
</feature>
<feature type="region of interest" description="Disordered" evidence="1">
    <location>
        <begin position="487"/>
        <end position="520"/>
    </location>
</feature>
<feature type="transmembrane region" description="Helical" evidence="2">
    <location>
        <begin position="689"/>
        <end position="710"/>
    </location>
</feature>
<protein>
    <recommendedName>
        <fullName evidence="4">GH16 domain-containing protein</fullName>
    </recommendedName>
</protein>
<feature type="transmembrane region" description="Helical" evidence="2">
    <location>
        <begin position="342"/>
        <end position="362"/>
    </location>
</feature>
<keyword evidence="2" id="KW-1133">Transmembrane helix</keyword>
<feature type="compositionally biased region" description="Polar residues" evidence="1">
    <location>
        <begin position="393"/>
        <end position="404"/>
    </location>
</feature>
<feature type="compositionally biased region" description="Polar residues" evidence="1">
    <location>
        <begin position="432"/>
        <end position="449"/>
    </location>
</feature>
<accession>A0A9P4KCL9</accession>
<feature type="transmembrane region" description="Helical" evidence="2">
    <location>
        <begin position="574"/>
        <end position="597"/>
    </location>
</feature>
<gene>
    <name evidence="5" type="ORF">CC78DRAFT_553953</name>
</gene>
<reference evidence="6" key="1">
    <citation type="journal article" date="2020" name="Stud. Mycol.">
        <title>101 Dothideomycetes genomes: A test case for predicting lifestyles and emergence of pathogens.</title>
        <authorList>
            <person name="Haridas S."/>
            <person name="Albert R."/>
            <person name="Binder M."/>
            <person name="Bloem J."/>
            <person name="LaButti K."/>
            <person name="Salamov A."/>
            <person name="Andreopoulos B."/>
            <person name="Baker S."/>
            <person name="Barry K."/>
            <person name="Bills G."/>
            <person name="Bluhm B."/>
            <person name="Cannon C."/>
            <person name="Castanera R."/>
            <person name="Culley D."/>
            <person name="Daum C."/>
            <person name="Ezra D."/>
            <person name="Gonzalez J."/>
            <person name="Henrissat B."/>
            <person name="Kuo A."/>
            <person name="Liang C."/>
            <person name="Lipzen A."/>
            <person name="Lutzoni F."/>
            <person name="Magnuson J."/>
            <person name="Mondo S."/>
            <person name="Nolan M."/>
            <person name="Ohm R."/>
            <person name="Pangilinan J."/>
            <person name="Park H.-J."/>
            <person name="Ramirez L."/>
            <person name="Alfaro M."/>
            <person name="Sun H."/>
            <person name="Tritt A."/>
            <person name="Yoshinaga Y."/>
            <person name="Zwiers L.-H."/>
            <person name="Turgeon B."/>
            <person name="Goodwin S."/>
            <person name="Spatafora J."/>
            <person name="Crous P."/>
            <person name="Grigoriev I."/>
        </authorList>
    </citation>
    <scope>NUCLEOTIDE SEQUENCE [LARGE SCALE GENOMIC DNA]</scope>
    <source>
        <strain evidence="6">CBS 304.66</strain>
    </source>
</reference>
<evidence type="ECO:0000256" key="1">
    <source>
        <dbReference type="SAM" id="MobiDB-lite"/>
    </source>
</evidence>
<keyword evidence="3" id="KW-0732">Signal</keyword>
<dbReference type="InterPro" id="IPR013320">
    <property type="entry name" value="ConA-like_dom_sf"/>
</dbReference>
<feature type="transmembrane region" description="Helical" evidence="2">
    <location>
        <begin position="730"/>
        <end position="751"/>
    </location>
</feature>
<evidence type="ECO:0000256" key="2">
    <source>
        <dbReference type="SAM" id="Phobius"/>
    </source>
</evidence>
<evidence type="ECO:0000313" key="6">
    <source>
        <dbReference type="Proteomes" id="UP000800093"/>
    </source>
</evidence>
<feature type="transmembrane region" description="Helical" evidence="2">
    <location>
        <begin position="888"/>
        <end position="912"/>
    </location>
</feature>
<keyword evidence="6" id="KW-1185">Reference proteome</keyword>
<organism evidence="5 6">
    <name type="scientific">Lojkania enalia</name>
    <dbReference type="NCBI Taxonomy" id="147567"/>
    <lineage>
        <taxon>Eukaryota</taxon>
        <taxon>Fungi</taxon>
        <taxon>Dikarya</taxon>
        <taxon>Ascomycota</taxon>
        <taxon>Pezizomycotina</taxon>
        <taxon>Dothideomycetes</taxon>
        <taxon>Pleosporomycetidae</taxon>
        <taxon>Pleosporales</taxon>
        <taxon>Pleosporales incertae sedis</taxon>
        <taxon>Lojkania</taxon>
    </lineage>
</organism>
<feature type="transmembrane region" description="Helical" evidence="2">
    <location>
        <begin position="659"/>
        <end position="677"/>
    </location>
</feature>
<feature type="transmembrane region" description="Helical" evidence="2">
    <location>
        <begin position="618"/>
        <end position="639"/>
    </location>
</feature>
<feature type="region of interest" description="Disordered" evidence="1">
    <location>
        <begin position="369"/>
        <end position="453"/>
    </location>
</feature>
<dbReference type="PROSITE" id="PS51762">
    <property type="entry name" value="GH16_2"/>
    <property type="match status" value="1"/>
</dbReference>
<keyword evidence="2" id="KW-0812">Transmembrane</keyword>
<evidence type="ECO:0000313" key="5">
    <source>
        <dbReference type="EMBL" id="KAF2263614.1"/>
    </source>
</evidence>
<sequence length="969" mass="109541">MFYLQCLIFFLVSSFNVAANVLNAEQKNCSCGYYDTGTENFFTDSIIVYFNETNSLPDTFLAEDYEHKYEKDWNAIYRQGADPANVRFNKSGSLQLFLSPPTKHHLVKGGSIRTRRRDIHHGSFRTFIKSPRRTLPGSAMSMIWQYNETETTELSIMNTNNPSRAWVGTFVNGEFTTRNLGVNFTNALNNSTANRNYTTLSGFLGNGNVDLWEYAEYRMDWTKDYINFYVGGNLTRSVLHKDNKGMPSVPSPFYFKHWSTGNRFSMEGPPNRESVANIGWIRMFFNSSSMTKDARDKFRGRCLLTEACSMNDITLRGSTPYAAQATKKWKQAKSEDPKRMPAVWISVICISLSTFLLVHAFIRRAPWKRKSGPTIHGHPPVSAVESSGPPKNPESNPIQDSNSPFEDPKNPFETPEHVLTSQDSLTLVHPSPGTSVYTGSTPDGPSRTASIRFDSGGTTPCVISPYSSNFNNTLEELHSKGAYTAKHGNAASKNSSGQTNTTFDAQSALPPPRMTAHPPSPRQRVDYLAGLVAMCSILVTVMHFGLTFVPAMIIPGAHEHHQSEHWAQQLIAPFILNQMWLGVFFTTSVRFLVAGYLKNGNMESIAKAAVRRTPRLMIPVTTVALFEYFVIDVGATTYLRYIPSITWSTWPYVTRFETIGHFISGILELIYLIPNAVPQITFNYCTGVLWTIAVQLQGSWLVLIGVIIVYEVKSPWKRMGFYVFALINHWYAQSWGSYLWFGLLLTDLDITYKYKEWLHKRPFAYYPLILSCWICVAAGFAANMIPNWIDFNFLTYENNIHPDPNTGEPYWNTDKAGYPEYYTPRLNGLLFAAGMQAIVELSPTVQWVLSLPFLLVLFPHIFTIYLLHGLVFWSWGSWLMIFMADRNIGYSISVAIVGVTSYMLLFLILPIVTPIIEALGKDTTALVWMTATEKSPPRRRTLFPFPDDLFARREHGDAAGGVARATRER</sequence>
<dbReference type="CDD" id="cd00413">
    <property type="entry name" value="Glyco_hydrolase_16"/>
    <property type="match status" value="1"/>
</dbReference>
<evidence type="ECO:0000256" key="3">
    <source>
        <dbReference type="SAM" id="SignalP"/>
    </source>
</evidence>
<dbReference type="GO" id="GO:0004553">
    <property type="term" value="F:hydrolase activity, hydrolyzing O-glycosyl compounds"/>
    <property type="evidence" value="ECO:0007669"/>
    <property type="project" value="InterPro"/>
</dbReference>
<feature type="compositionally biased region" description="Basic and acidic residues" evidence="1">
    <location>
        <begin position="406"/>
        <end position="416"/>
    </location>
</feature>
<feature type="compositionally biased region" description="Polar residues" evidence="1">
    <location>
        <begin position="491"/>
        <end position="505"/>
    </location>
</feature>
<evidence type="ECO:0000259" key="4">
    <source>
        <dbReference type="PROSITE" id="PS51762"/>
    </source>
</evidence>
<dbReference type="InterPro" id="IPR000757">
    <property type="entry name" value="Beta-glucanase-like"/>
</dbReference>
<feature type="domain" description="GH16" evidence="4">
    <location>
        <begin position="33"/>
        <end position="289"/>
    </location>
</feature>
<dbReference type="GO" id="GO:0005975">
    <property type="term" value="P:carbohydrate metabolic process"/>
    <property type="evidence" value="ECO:0007669"/>
    <property type="project" value="InterPro"/>
</dbReference>
<feature type="compositionally biased region" description="Pro residues" evidence="1">
    <location>
        <begin position="509"/>
        <end position="520"/>
    </location>
</feature>
<feature type="transmembrane region" description="Helical" evidence="2">
    <location>
        <begin position="851"/>
        <end position="876"/>
    </location>
</feature>
<keyword evidence="2" id="KW-0472">Membrane</keyword>
<dbReference type="OrthoDB" id="25131at2759"/>
<dbReference type="PANTHER" id="PTHR38121">
    <property type="entry name" value="GH16 DOMAIN-CONTAINING PROTEIN"/>
    <property type="match status" value="1"/>
</dbReference>
<feature type="chain" id="PRO_5040105837" description="GH16 domain-containing protein" evidence="3">
    <location>
        <begin position="19"/>
        <end position="969"/>
    </location>
</feature>
<proteinExistence type="predicted"/>
<dbReference type="SUPFAM" id="SSF49899">
    <property type="entry name" value="Concanavalin A-like lectins/glucanases"/>
    <property type="match status" value="1"/>
</dbReference>
<dbReference type="PANTHER" id="PTHR38121:SF2">
    <property type="entry name" value="ACYLTRANSFERASE 3 DOMAIN-CONTAINING PROTEIN"/>
    <property type="match status" value="1"/>
</dbReference>
<feature type="transmembrane region" description="Helical" evidence="2">
    <location>
        <begin position="527"/>
        <end position="554"/>
    </location>
</feature>
<dbReference type="AlphaFoldDB" id="A0A9P4KCL9"/>
<dbReference type="EMBL" id="ML986624">
    <property type="protein sequence ID" value="KAF2263614.1"/>
    <property type="molecule type" value="Genomic_DNA"/>
</dbReference>
<dbReference type="Proteomes" id="UP000800093">
    <property type="component" value="Unassembled WGS sequence"/>
</dbReference>
<name>A0A9P4KCL9_9PLEO</name>
<dbReference type="Gene3D" id="2.60.120.200">
    <property type="match status" value="1"/>
</dbReference>
<feature type="signal peptide" evidence="3">
    <location>
        <begin position="1"/>
        <end position="18"/>
    </location>
</feature>